<sequence>MHYQPTWPFPKTIMIPDTAHASKHKSKKTSHFSTLNRYFPEKFPIFVLKSRMHYSILAVLILTADSVSREPFDDHARRAYASMITLPYDPSMTKSQKMKECHKLDNVDAEHRSSDVSERQLCEHIIKFNDWLAKEIEGASEKVRDVYDKTYVWTIYKEQKLEDPLPEDNLPNTLDDLDRQEFENLEDRIAKKVDADKILQIHRFSTIAP</sequence>
<protein>
    <submittedName>
        <fullName evidence="1">Uncharacterized protein</fullName>
    </submittedName>
</protein>
<evidence type="ECO:0000313" key="2">
    <source>
        <dbReference type="Proteomes" id="UP001176961"/>
    </source>
</evidence>
<dbReference type="AlphaFoldDB" id="A0AA36GS92"/>
<keyword evidence="2" id="KW-1185">Reference proteome</keyword>
<organism evidence="1 2">
    <name type="scientific">Cylicocyclus nassatus</name>
    <name type="common">Nematode worm</name>
    <dbReference type="NCBI Taxonomy" id="53992"/>
    <lineage>
        <taxon>Eukaryota</taxon>
        <taxon>Metazoa</taxon>
        <taxon>Ecdysozoa</taxon>
        <taxon>Nematoda</taxon>
        <taxon>Chromadorea</taxon>
        <taxon>Rhabditida</taxon>
        <taxon>Rhabditina</taxon>
        <taxon>Rhabditomorpha</taxon>
        <taxon>Strongyloidea</taxon>
        <taxon>Strongylidae</taxon>
        <taxon>Cylicocyclus</taxon>
    </lineage>
</organism>
<proteinExistence type="predicted"/>
<gene>
    <name evidence="1" type="ORF">CYNAS_LOCUS9311</name>
</gene>
<dbReference type="Proteomes" id="UP001176961">
    <property type="component" value="Unassembled WGS sequence"/>
</dbReference>
<comment type="caution">
    <text evidence="1">The sequence shown here is derived from an EMBL/GenBank/DDBJ whole genome shotgun (WGS) entry which is preliminary data.</text>
</comment>
<evidence type="ECO:0000313" key="1">
    <source>
        <dbReference type="EMBL" id="CAJ0597328.1"/>
    </source>
</evidence>
<dbReference type="EMBL" id="CATQJL010000223">
    <property type="protein sequence ID" value="CAJ0597328.1"/>
    <property type="molecule type" value="Genomic_DNA"/>
</dbReference>
<name>A0AA36GS92_CYLNA</name>
<accession>A0AA36GS92</accession>
<reference evidence="1" key="1">
    <citation type="submission" date="2023-07" db="EMBL/GenBank/DDBJ databases">
        <authorList>
            <consortium name="CYATHOMIX"/>
        </authorList>
    </citation>
    <scope>NUCLEOTIDE SEQUENCE</scope>
    <source>
        <strain evidence="1">N/A</strain>
    </source>
</reference>